<dbReference type="GO" id="GO:0003677">
    <property type="term" value="F:DNA binding"/>
    <property type="evidence" value="ECO:0007669"/>
    <property type="project" value="UniProtKB-KW"/>
</dbReference>
<dbReference type="PROSITE" id="PS51078">
    <property type="entry name" value="ICLR_ED"/>
    <property type="match status" value="1"/>
</dbReference>
<dbReference type="EMBL" id="CACVAV010000389">
    <property type="protein sequence ID" value="CAA6824697.1"/>
    <property type="molecule type" value="Genomic_DNA"/>
</dbReference>
<evidence type="ECO:0000256" key="4">
    <source>
        <dbReference type="ARBA" id="ARBA00040379"/>
    </source>
</evidence>
<feature type="domain" description="HTH iclR-type" evidence="7">
    <location>
        <begin position="12"/>
        <end position="74"/>
    </location>
</feature>
<evidence type="ECO:0000256" key="5">
    <source>
        <dbReference type="ARBA" id="ARBA00042627"/>
    </source>
</evidence>
<gene>
    <name evidence="9" type="ORF">HELGO_WM60981</name>
</gene>
<reference evidence="9" key="1">
    <citation type="submission" date="2020-01" db="EMBL/GenBank/DDBJ databases">
        <authorList>
            <person name="Meier V. D."/>
            <person name="Meier V D."/>
        </authorList>
    </citation>
    <scope>NUCLEOTIDE SEQUENCE</scope>
    <source>
        <strain evidence="9">HLG_WM_MAG_08</strain>
    </source>
</reference>
<dbReference type="PROSITE" id="PS50987">
    <property type="entry name" value="HTH_ARSR_2"/>
    <property type="match status" value="1"/>
</dbReference>
<dbReference type="PROSITE" id="PS51077">
    <property type="entry name" value="HTH_ICLR"/>
    <property type="match status" value="1"/>
</dbReference>
<name>A0A6S6U317_9GAMM</name>
<dbReference type="AlphaFoldDB" id="A0A6S6U317"/>
<dbReference type="SUPFAM" id="SSF46785">
    <property type="entry name" value="Winged helix' DNA-binding domain"/>
    <property type="match status" value="1"/>
</dbReference>
<dbReference type="InterPro" id="IPR011991">
    <property type="entry name" value="ArsR-like_HTH"/>
</dbReference>
<keyword evidence="1" id="KW-0805">Transcription regulation</keyword>
<dbReference type="SUPFAM" id="SSF55781">
    <property type="entry name" value="GAF domain-like"/>
    <property type="match status" value="1"/>
</dbReference>
<dbReference type="Gene3D" id="1.10.10.10">
    <property type="entry name" value="Winged helix-like DNA-binding domain superfamily/Winged helix DNA-binding domain"/>
    <property type="match status" value="1"/>
</dbReference>
<evidence type="ECO:0000256" key="3">
    <source>
        <dbReference type="ARBA" id="ARBA00023163"/>
    </source>
</evidence>
<keyword evidence="3" id="KW-0804">Transcription</keyword>
<dbReference type="PANTHER" id="PTHR30136:SF24">
    <property type="entry name" value="HTH-TYPE TRANSCRIPTIONAL REPRESSOR ALLR"/>
    <property type="match status" value="1"/>
</dbReference>
<evidence type="ECO:0000313" key="9">
    <source>
        <dbReference type="EMBL" id="CAA6824697.1"/>
    </source>
</evidence>
<evidence type="ECO:0000256" key="1">
    <source>
        <dbReference type="ARBA" id="ARBA00023015"/>
    </source>
</evidence>
<dbReference type="InterPro" id="IPR005471">
    <property type="entry name" value="Tscrpt_reg_IclR_N"/>
</dbReference>
<sequence length="232" mass="25582">MNEKNAEQNTKLNTIGKAISVFEAIQSARKPLSIKEISEVVGLNKSSLHHHIKTLKEFGYLQQNPESRKYDIGLNLVRVGQAYLQRLDVRERGHLFLEQLSKQLNETVHMLVLDHNQAVYVDKLDVQRPPGSLQCSSFIGMRTHVHSTASGKVLLSNLEGAALDSIMASIQLPSITQHTLTDLTALEEELALTKNRGYGLDLQENGLGLQCVAVPILNLHSQCVAAISASTL</sequence>
<dbReference type="PANTHER" id="PTHR30136">
    <property type="entry name" value="HELIX-TURN-HELIX TRANSCRIPTIONAL REGULATOR, ICLR FAMILY"/>
    <property type="match status" value="1"/>
</dbReference>
<feature type="domain" description="IclR-ED" evidence="8">
    <location>
        <begin position="75"/>
        <end position="232"/>
    </location>
</feature>
<proteinExistence type="predicted"/>
<dbReference type="InterPro" id="IPR036388">
    <property type="entry name" value="WH-like_DNA-bd_sf"/>
</dbReference>
<dbReference type="InterPro" id="IPR014757">
    <property type="entry name" value="Tscrpt_reg_IclR_C"/>
</dbReference>
<evidence type="ECO:0000259" key="7">
    <source>
        <dbReference type="PROSITE" id="PS51077"/>
    </source>
</evidence>
<feature type="non-terminal residue" evidence="9">
    <location>
        <position position="232"/>
    </location>
</feature>
<organism evidence="9">
    <name type="scientific">uncultured Thiotrichaceae bacterium</name>
    <dbReference type="NCBI Taxonomy" id="298394"/>
    <lineage>
        <taxon>Bacteria</taxon>
        <taxon>Pseudomonadati</taxon>
        <taxon>Pseudomonadota</taxon>
        <taxon>Gammaproteobacteria</taxon>
        <taxon>Thiotrichales</taxon>
        <taxon>Thiotrichaceae</taxon>
        <taxon>environmental samples</taxon>
    </lineage>
</organism>
<dbReference type="GO" id="GO:0003700">
    <property type="term" value="F:DNA-binding transcription factor activity"/>
    <property type="evidence" value="ECO:0007669"/>
    <property type="project" value="InterPro"/>
</dbReference>
<dbReference type="InterPro" id="IPR050707">
    <property type="entry name" value="HTH_MetabolicPath_Reg"/>
</dbReference>
<accession>A0A6S6U317</accession>
<evidence type="ECO:0000259" key="8">
    <source>
        <dbReference type="PROSITE" id="PS51078"/>
    </source>
</evidence>
<dbReference type="Gene3D" id="3.30.450.40">
    <property type="match status" value="1"/>
</dbReference>
<keyword evidence="2" id="KW-0238">DNA-binding</keyword>
<protein>
    <recommendedName>
        <fullName evidence="4">HTH-type transcriptional repressor AllR</fullName>
    </recommendedName>
    <alternativeName>
        <fullName evidence="5">Negative regulator of allantoin and glyoxylate utilization operons</fullName>
    </alternativeName>
</protein>
<dbReference type="InterPro" id="IPR001845">
    <property type="entry name" value="HTH_ArsR_DNA-bd_dom"/>
</dbReference>
<feature type="domain" description="HTH arsR-type" evidence="6">
    <location>
        <begin position="1"/>
        <end position="94"/>
    </location>
</feature>
<dbReference type="SMART" id="SM00346">
    <property type="entry name" value="HTH_ICLR"/>
    <property type="match status" value="1"/>
</dbReference>
<dbReference type="Pfam" id="PF01614">
    <property type="entry name" value="IclR_C"/>
    <property type="match status" value="1"/>
</dbReference>
<dbReference type="Pfam" id="PF09339">
    <property type="entry name" value="HTH_IclR"/>
    <property type="match status" value="1"/>
</dbReference>
<dbReference type="InterPro" id="IPR029016">
    <property type="entry name" value="GAF-like_dom_sf"/>
</dbReference>
<evidence type="ECO:0000256" key="2">
    <source>
        <dbReference type="ARBA" id="ARBA00023125"/>
    </source>
</evidence>
<evidence type="ECO:0000259" key="6">
    <source>
        <dbReference type="PROSITE" id="PS50987"/>
    </source>
</evidence>
<dbReference type="CDD" id="cd00090">
    <property type="entry name" value="HTH_ARSR"/>
    <property type="match status" value="1"/>
</dbReference>
<dbReference type="InterPro" id="IPR036390">
    <property type="entry name" value="WH_DNA-bd_sf"/>
</dbReference>
<dbReference type="GO" id="GO:0045892">
    <property type="term" value="P:negative regulation of DNA-templated transcription"/>
    <property type="evidence" value="ECO:0007669"/>
    <property type="project" value="TreeGrafter"/>
</dbReference>